<dbReference type="InterPro" id="IPR027417">
    <property type="entry name" value="P-loop_NTPase"/>
</dbReference>
<dbReference type="RefSeq" id="WP_052651669.1">
    <property type="nucleotide sequence ID" value="NZ_CCXS01000001.1"/>
</dbReference>
<keyword evidence="2" id="KW-1185">Reference proteome</keyword>
<evidence type="ECO:0000313" key="1">
    <source>
        <dbReference type="EMBL" id="CEG22852.1"/>
    </source>
</evidence>
<name>A0A098EM18_9BACL</name>
<dbReference type="InterPro" id="IPR052922">
    <property type="entry name" value="Cytidylate_Kinase-2"/>
</dbReference>
<dbReference type="OrthoDB" id="1201990at2"/>
<protein>
    <submittedName>
        <fullName evidence="1">Cytidylate kinase</fullName>
    </submittedName>
</protein>
<gene>
    <name evidence="1" type="primary">cmk_2</name>
    <name evidence="1" type="ORF">BN1080_01787</name>
</gene>
<dbReference type="STRING" id="1499687.BN1080_01787"/>
<organism evidence="1 2">
    <name type="scientific">Planococcus massiliensis</name>
    <dbReference type="NCBI Taxonomy" id="1499687"/>
    <lineage>
        <taxon>Bacteria</taxon>
        <taxon>Bacillati</taxon>
        <taxon>Bacillota</taxon>
        <taxon>Bacilli</taxon>
        <taxon>Bacillales</taxon>
        <taxon>Caryophanaceae</taxon>
        <taxon>Planococcus</taxon>
    </lineage>
</organism>
<sequence length="170" mass="19706">MKIYITGSVGSGKTTLAKHLATELGLHHFETDNFVWKRAPGGDIRNSVEQRNAHLAEALMWPEWIVEGVHMDWTDAAIDQADWIIFLDIPLKERKRRIIKRFLKQIAGAESANYKPTFKMLQKMFTWNRYFEEKMKPVFVKKFHACPDKAVIATSSEEALRILSEKIKCN</sequence>
<evidence type="ECO:0000313" key="2">
    <source>
        <dbReference type="Proteomes" id="UP000043699"/>
    </source>
</evidence>
<keyword evidence="1" id="KW-0808">Transferase</keyword>
<dbReference type="GO" id="GO:0016301">
    <property type="term" value="F:kinase activity"/>
    <property type="evidence" value="ECO:0007669"/>
    <property type="project" value="UniProtKB-KW"/>
</dbReference>
<keyword evidence="1" id="KW-0418">Kinase</keyword>
<reference evidence="1 2" key="1">
    <citation type="submission" date="2014-09" db="EMBL/GenBank/DDBJ databases">
        <authorList>
            <person name="Urmite Genomes Urmite Genomes"/>
        </authorList>
    </citation>
    <scope>NUCLEOTIDE SEQUENCE [LARGE SCALE GENOMIC DNA]</scope>
    <source>
        <strain evidence="1 2">ES2</strain>
    </source>
</reference>
<dbReference type="Gene3D" id="3.40.50.300">
    <property type="entry name" value="P-loop containing nucleotide triphosphate hydrolases"/>
    <property type="match status" value="1"/>
</dbReference>
<dbReference type="EMBL" id="CCXS01000001">
    <property type="protein sequence ID" value="CEG22852.1"/>
    <property type="molecule type" value="Genomic_DNA"/>
</dbReference>
<dbReference type="Pfam" id="PF13238">
    <property type="entry name" value="AAA_18"/>
    <property type="match status" value="1"/>
</dbReference>
<proteinExistence type="predicted"/>
<dbReference type="AlphaFoldDB" id="A0A098EM18"/>
<accession>A0A098EM18</accession>
<dbReference type="SUPFAM" id="SSF52540">
    <property type="entry name" value="P-loop containing nucleoside triphosphate hydrolases"/>
    <property type="match status" value="1"/>
</dbReference>
<dbReference type="PANTHER" id="PTHR37816:SF2">
    <property type="entry name" value="DNA TOPOLOGY MODULATION PROTEIN FLAR-RELATED PROTEIN"/>
    <property type="match status" value="1"/>
</dbReference>
<dbReference type="Proteomes" id="UP000043699">
    <property type="component" value="Unassembled WGS sequence"/>
</dbReference>
<dbReference type="PANTHER" id="PTHR37816">
    <property type="entry name" value="YALI0E33011P"/>
    <property type="match status" value="1"/>
</dbReference>